<organism evidence="2 3">
    <name type="scientific">Perkinsus olseni</name>
    <name type="common">Perkinsus atlanticus</name>
    <dbReference type="NCBI Taxonomy" id="32597"/>
    <lineage>
        <taxon>Eukaryota</taxon>
        <taxon>Sar</taxon>
        <taxon>Alveolata</taxon>
        <taxon>Perkinsozoa</taxon>
        <taxon>Perkinsea</taxon>
        <taxon>Perkinsida</taxon>
        <taxon>Perkinsidae</taxon>
        <taxon>Perkinsus</taxon>
    </lineage>
</organism>
<dbReference type="AlphaFoldDB" id="A0A7J6SWD8"/>
<evidence type="ECO:0000256" key="1">
    <source>
        <dbReference type="SAM" id="MobiDB-lite"/>
    </source>
</evidence>
<name>A0A7J6SWD8_PEROL</name>
<dbReference type="Proteomes" id="UP000553632">
    <property type="component" value="Unassembled WGS sequence"/>
</dbReference>
<reference evidence="2 3" key="1">
    <citation type="submission" date="2020-04" db="EMBL/GenBank/DDBJ databases">
        <title>Perkinsus olseni comparative genomics.</title>
        <authorList>
            <person name="Bogema D.R."/>
        </authorList>
    </citation>
    <scope>NUCLEOTIDE SEQUENCE [LARGE SCALE GENOMIC DNA]</scope>
    <source>
        <strain evidence="2 3">ATCC PRA-207</strain>
    </source>
</reference>
<feature type="non-terminal residue" evidence="2">
    <location>
        <position position="170"/>
    </location>
</feature>
<evidence type="ECO:0000313" key="3">
    <source>
        <dbReference type="Proteomes" id="UP000553632"/>
    </source>
</evidence>
<sequence length="170" mass="18554">TPPTFSYLKTLYHHPSTLSSASRLNNTTTSTSTPLLILSLQMEISPPRRAPITHLHRRLHPLTTTSTLTSTTTYCTSSMTDHGCESTKSKLLKAHASLPTFPSRPVKKLKPSKVTRSTFTKNGELLMMNYAKKSPIASTSSSTTAYLLTTPPSTTQPPHATAFEDANEHG</sequence>
<feature type="region of interest" description="Disordered" evidence="1">
    <location>
        <begin position="141"/>
        <end position="170"/>
    </location>
</feature>
<keyword evidence="3" id="KW-1185">Reference proteome</keyword>
<comment type="caution">
    <text evidence="2">The sequence shown here is derived from an EMBL/GenBank/DDBJ whole genome shotgun (WGS) entry which is preliminary data.</text>
</comment>
<gene>
    <name evidence="2" type="ORF">FOZ63_023240</name>
</gene>
<dbReference type="EMBL" id="JABANO010015200">
    <property type="protein sequence ID" value="KAF4737284.1"/>
    <property type="molecule type" value="Genomic_DNA"/>
</dbReference>
<proteinExistence type="predicted"/>
<feature type="compositionally biased region" description="Low complexity" evidence="1">
    <location>
        <begin position="141"/>
        <end position="158"/>
    </location>
</feature>
<protein>
    <submittedName>
        <fullName evidence="2">Uncharacterized protein</fullName>
    </submittedName>
</protein>
<evidence type="ECO:0000313" key="2">
    <source>
        <dbReference type="EMBL" id="KAF4737284.1"/>
    </source>
</evidence>
<accession>A0A7J6SWD8</accession>
<feature type="non-terminal residue" evidence="2">
    <location>
        <position position="1"/>
    </location>
</feature>